<evidence type="ECO:0000256" key="8">
    <source>
        <dbReference type="ARBA" id="ARBA00023242"/>
    </source>
</evidence>
<proteinExistence type="inferred from homology"/>
<comment type="similarity">
    <text evidence="2 11 12">Belongs to the RPAP2 family.</text>
</comment>
<evidence type="ECO:0000256" key="10">
    <source>
        <dbReference type="ARBA" id="ARBA00048336"/>
    </source>
</evidence>
<evidence type="ECO:0000256" key="4">
    <source>
        <dbReference type="ARBA" id="ARBA00022771"/>
    </source>
</evidence>
<dbReference type="InterPro" id="IPR038534">
    <property type="entry name" value="Rtr1/RPAP2_sf"/>
</dbReference>
<dbReference type="Proteomes" id="UP000694866">
    <property type="component" value="Unplaced"/>
</dbReference>
<dbReference type="GO" id="GO:0005737">
    <property type="term" value="C:cytoplasm"/>
    <property type="evidence" value="ECO:0007669"/>
    <property type="project" value="TreeGrafter"/>
</dbReference>
<dbReference type="GeneID" id="105274008"/>
<comment type="catalytic activity">
    <reaction evidence="10 12">
        <text>O-phospho-L-threonyl-[protein] + H2O = L-threonyl-[protein] + phosphate</text>
        <dbReference type="Rhea" id="RHEA:47004"/>
        <dbReference type="Rhea" id="RHEA-COMP:11060"/>
        <dbReference type="Rhea" id="RHEA-COMP:11605"/>
        <dbReference type="ChEBI" id="CHEBI:15377"/>
        <dbReference type="ChEBI" id="CHEBI:30013"/>
        <dbReference type="ChEBI" id="CHEBI:43474"/>
        <dbReference type="ChEBI" id="CHEBI:61977"/>
        <dbReference type="EC" id="3.1.3.16"/>
    </reaction>
</comment>
<keyword evidence="4 12" id="KW-0863">Zinc-finger</keyword>
<dbReference type="PANTHER" id="PTHR14732:SF0">
    <property type="entry name" value="RNA POLYMERASE II SUBUNIT B1 CTD PHOSPHATASE RPAP2-RELATED"/>
    <property type="match status" value="1"/>
</dbReference>
<evidence type="ECO:0000256" key="6">
    <source>
        <dbReference type="ARBA" id="ARBA00022833"/>
    </source>
</evidence>
<dbReference type="Gene3D" id="1.25.40.820">
    <property type="match status" value="1"/>
</dbReference>
<evidence type="ECO:0000256" key="3">
    <source>
        <dbReference type="ARBA" id="ARBA00022723"/>
    </source>
</evidence>
<evidence type="ECO:0000313" key="17">
    <source>
        <dbReference type="RefSeq" id="XP_011315098.1"/>
    </source>
</evidence>
<evidence type="ECO:0000259" key="14">
    <source>
        <dbReference type="PROSITE" id="PS51479"/>
    </source>
</evidence>
<accession>A0A9R1TTG3</accession>
<protein>
    <recommendedName>
        <fullName evidence="12">RNA polymerase II subunit B1 CTD phosphatase RPAP2 homolog</fullName>
        <ecNumber evidence="12">3.1.3.16</ecNumber>
    </recommendedName>
</protein>
<feature type="region of interest" description="Disordered" evidence="13">
    <location>
        <begin position="173"/>
        <end position="250"/>
    </location>
</feature>
<dbReference type="AlphaFoldDB" id="A0A9R1TTG3"/>
<evidence type="ECO:0000313" key="16">
    <source>
        <dbReference type="RefSeq" id="XP_011315097.1"/>
    </source>
</evidence>
<dbReference type="PROSITE" id="PS51479">
    <property type="entry name" value="ZF_RTR1"/>
    <property type="match status" value="1"/>
</dbReference>
<evidence type="ECO:0000313" key="15">
    <source>
        <dbReference type="Proteomes" id="UP000694866"/>
    </source>
</evidence>
<keyword evidence="8 12" id="KW-0539">Nucleus</keyword>
<organism evidence="15 16">
    <name type="scientific">Fopius arisanus</name>
    <dbReference type="NCBI Taxonomy" id="64838"/>
    <lineage>
        <taxon>Eukaryota</taxon>
        <taxon>Metazoa</taxon>
        <taxon>Ecdysozoa</taxon>
        <taxon>Arthropoda</taxon>
        <taxon>Hexapoda</taxon>
        <taxon>Insecta</taxon>
        <taxon>Pterygota</taxon>
        <taxon>Neoptera</taxon>
        <taxon>Endopterygota</taxon>
        <taxon>Hymenoptera</taxon>
        <taxon>Apocrita</taxon>
        <taxon>Ichneumonoidea</taxon>
        <taxon>Braconidae</taxon>
        <taxon>Opiinae</taxon>
        <taxon>Fopius</taxon>
    </lineage>
</organism>
<evidence type="ECO:0000256" key="13">
    <source>
        <dbReference type="SAM" id="MobiDB-lite"/>
    </source>
</evidence>
<feature type="region of interest" description="Disordered" evidence="13">
    <location>
        <begin position="422"/>
        <end position="441"/>
    </location>
</feature>
<dbReference type="InterPro" id="IPR007308">
    <property type="entry name" value="Rtr1/RPAP2_dom"/>
</dbReference>
<dbReference type="OrthoDB" id="2590500at2759"/>
<keyword evidence="3 12" id="KW-0479">Metal-binding</keyword>
<feature type="domain" description="RTR1-type" evidence="14">
    <location>
        <begin position="62"/>
        <end position="145"/>
    </location>
</feature>
<evidence type="ECO:0000256" key="1">
    <source>
        <dbReference type="ARBA" id="ARBA00004123"/>
    </source>
</evidence>
<dbReference type="GO" id="GO:0043175">
    <property type="term" value="F:RNA polymerase core enzyme binding"/>
    <property type="evidence" value="ECO:0007669"/>
    <property type="project" value="UniProtKB-UniRule"/>
</dbReference>
<gene>
    <name evidence="16 17" type="primary">LOC105274008</name>
</gene>
<evidence type="ECO:0000256" key="5">
    <source>
        <dbReference type="ARBA" id="ARBA00022801"/>
    </source>
</evidence>
<dbReference type="RefSeq" id="XP_011315097.1">
    <property type="nucleotide sequence ID" value="XM_011316795.1"/>
</dbReference>
<comment type="catalytic activity">
    <reaction evidence="9 12">
        <text>O-phospho-L-seryl-[protein] + H2O = L-seryl-[protein] + phosphate</text>
        <dbReference type="Rhea" id="RHEA:20629"/>
        <dbReference type="Rhea" id="RHEA-COMP:9863"/>
        <dbReference type="Rhea" id="RHEA-COMP:11604"/>
        <dbReference type="ChEBI" id="CHEBI:15377"/>
        <dbReference type="ChEBI" id="CHEBI:29999"/>
        <dbReference type="ChEBI" id="CHEBI:43474"/>
        <dbReference type="ChEBI" id="CHEBI:83421"/>
        <dbReference type="EC" id="3.1.3.16"/>
    </reaction>
</comment>
<accession>A0A9R1UBY6</accession>
<comment type="function">
    <text evidence="12">Putative RNA polymerase II subunit B1 C-terminal domain (CTD) phosphatase involved in RNA polymerase II transcription regulation.</text>
</comment>
<sequence length="582" mass="65963">MTIMSDAAAKAKLRSARIKAAKAAKKLPTAILLQRKVECDAKALKIVERLIETQVEEEWLLQNLGQINRSHLEDVIEERAILKLCGYPLCDNPLTKIVNKQYKISTLRNKVYDVQQTKNFCSFWCYSATEYLLEQMLTSPLWLRAEEEIPSFILFDKPKATVKNPPGVEVNIVGLDLPPDRDCPSGREEKIPKISDERNSEISEEVRNEETCDEITERSSEDSNKLLEKNRPPFEFSNQSSGITGHQSNILKTETTASKSELELKNSLTNSEITDSLIDSEKKNLEKSLEAEKSLPERPKKSEFTKNADKIKKLKKRPSVSFASITSRVEQSITEWITKHTIDLLHGDESTKQKLLETLTQQDRYGELCKKLNTLQLEESKEDRVSAIQSSFLQPAPHFSVLKEEAETLEVKVRAFYHGSTVIEPPPPKETTDEEEEEPKVVPLTSAHAPIALRRRIFLDKLNKVLPDLLRALSGPGQYQHAYTPDKLAKVKALVSTFKLSATNIVFKTAEWTLVAFLIIKILSIMDVSVKNLLSSKQATMYTSMILMSYQLDSHYLDRLVASLTLKDSTDNDKENGHLSDF</sequence>
<evidence type="ECO:0000256" key="9">
    <source>
        <dbReference type="ARBA" id="ARBA00047761"/>
    </source>
</evidence>
<feature type="compositionally biased region" description="Basic and acidic residues" evidence="13">
    <location>
        <begin position="178"/>
        <end position="232"/>
    </location>
</feature>
<keyword evidence="7 12" id="KW-0904">Protein phosphatase</keyword>
<evidence type="ECO:0000256" key="7">
    <source>
        <dbReference type="ARBA" id="ARBA00022912"/>
    </source>
</evidence>
<dbReference type="Pfam" id="PF04181">
    <property type="entry name" value="RPAP2_Rtr1"/>
    <property type="match status" value="1"/>
</dbReference>
<keyword evidence="5 12" id="KW-0378">Hydrolase</keyword>
<keyword evidence="15" id="KW-1185">Reference proteome</keyword>
<feature type="compositionally biased region" description="Polar residues" evidence="13">
    <location>
        <begin position="236"/>
        <end position="250"/>
    </location>
</feature>
<dbReference type="PANTHER" id="PTHR14732">
    <property type="entry name" value="RNA POLYMERASE II SUBUNIT B1 CTD PHOSPHATASE RPAP2-RELATED"/>
    <property type="match status" value="1"/>
</dbReference>
<dbReference type="GO" id="GO:0008420">
    <property type="term" value="F:RNA polymerase II CTD heptapeptide repeat phosphatase activity"/>
    <property type="evidence" value="ECO:0007669"/>
    <property type="project" value="UniProtKB-UniRule"/>
</dbReference>
<comment type="subcellular location">
    <subcellularLocation>
        <location evidence="1 12">Nucleus</location>
    </subcellularLocation>
</comment>
<reference evidence="16 17" key="1">
    <citation type="submission" date="2025-04" db="UniProtKB">
        <authorList>
            <consortium name="RefSeq"/>
        </authorList>
    </citation>
    <scope>IDENTIFICATION</scope>
    <source>
        <strain evidence="16 17">USDA-PBARC FA_bdor</strain>
        <tissue evidence="16 17">Whole organism</tissue>
    </source>
</reference>
<evidence type="ECO:0000256" key="12">
    <source>
        <dbReference type="RuleBase" id="RU367080"/>
    </source>
</evidence>
<keyword evidence="6 12" id="KW-0862">Zinc</keyword>
<dbReference type="GO" id="GO:0008270">
    <property type="term" value="F:zinc ion binding"/>
    <property type="evidence" value="ECO:0007669"/>
    <property type="project" value="UniProtKB-KW"/>
</dbReference>
<name>A0A9R1TTG3_9HYME</name>
<dbReference type="InterPro" id="IPR039693">
    <property type="entry name" value="Rtr1/RPAP2"/>
</dbReference>
<evidence type="ECO:0000256" key="2">
    <source>
        <dbReference type="ARBA" id="ARBA00005676"/>
    </source>
</evidence>
<dbReference type="GO" id="GO:0005634">
    <property type="term" value="C:nucleus"/>
    <property type="evidence" value="ECO:0007669"/>
    <property type="project" value="UniProtKB-SubCell"/>
</dbReference>
<evidence type="ECO:0000256" key="11">
    <source>
        <dbReference type="PROSITE-ProRule" id="PRU00812"/>
    </source>
</evidence>
<dbReference type="RefSeq" id="XP_011315098.1">
    <property type="nucleotide sequence ID" value="XM_011316796.1"/>
</dbReference>
<dbReference type="KEGG" id="fas:105274008"/>
<dbReference type="EC" id="3.1.3.16" evidence="12"/>